<dbReference type="SUPFAM" id="SSF46785">
    <property type="entry name" value="Winged helix' DNA-binding domain"/>
    <property type="match status" value="1"/>
</dbReference>
<dbReference type="InterPro" id="IPR036388">
    <property type="entry name" value="WH-like_DNA-bd_sf"/>
</dbReference>
<dbReference type="OrthoDB" id="5327581at2"/>
<evidence type="ECO:0000313" key="2">
    <source>
        <dbReference type="EMBL" id="RIV36710.1"/>
    </source>
</evidence>
<organism evidence="2 3">
    <name type="scientific">Flagellimonas lutimaris</name>
    <dbReference type="NCBI Taxonomy" id="475082"/>
    <lineage>
        <taxon>Bacteria</taxon>
        <taxon>Pseudomonadati</taxon>
        <taxon>Bacteroidota</taxon>
        <taxon>Flavobacteriia</taxon>
        <taxon>Flavobacteriales</taxon>
        <taxon>Flavobacteriaceae</taxon>
        <taxon>Flagellimonas</taxon>
    </lineage>
</organism>
<proteinExistence type="predicted"/>
<feature type="domain" description="HTH marR-type" evidence="1">
    <location>
        <begin position="11"/>
        <end position="145"/>
    </location>
</feature>
<protein>
    <submittedName>
        <fullName evidence="2">MarR family transcriptional regulator</fullName>
    </submittedName>
</protein>
<evidence type="ECO:0000259" key="1">
    <source>
        <dbReference type="PROSITE" id="PS50995"/>
    </source>
</evidence>
<dbReference type="GO" id="GO:0003700">
    <property type="term" value="F:DNA-binding transcription factor activity"/>
    <property type="evidence" value="ECO:0007669"/>
    <property type="project" value="InterPro"/>
</dbReference>
<accession>A0A3A1NES3</accession>
<dbReference type="PRINTS" id="PR00598">
    <property type="entry name" value="HTHMARR"/>
</dbReference>
<comment type="caution">
    <text evidence="2">The sequence shown here is derived from an EMBL/GenBank/DDBJ whole genome shotgun (WGS) entry which is preliminary data.</text>
</comment>
<dbReference type="EMBL" id="QXFH01000060">
    <property type="protein sequence ID" value="RIV36710.1"/>
    <property type="molecule type" value="Genomic_DNA"/>
</dbReference>
<reference evidence="2 3" key="1">
    <citation type="submission" date="2018-08" db="EMBL/GenBank/DDBJ databases">
        <title>Proposal of Muricauda 72 sp.nov. and Muricauda NH166 sp.nov., isolated from seawater.</title>
        <authorList>
            <person name="Cheng H."/>
            <person name="Wu Y.-H."/>
            <person name="Guo L.-L."/>
            <person name="Xu X.-W."/>
        </authorList>
    </citation>
    <scope>NUCLEOTIDE SEQUENCE [LARGE SCALE GENOMIC DNA]</scope>
    <source>
        <strain evidence="2 3">KCTC 22173</strain>
    </source>
</reference>
<dbReference type="InterPro" id="IPR036390">
    <property type="entry name" value="WH_DNA-bd_sf"/>
</dbReference>
<evidence type="ECO:0000313" key="3">
    <source>
        <dbReference type="Proteomes" id="UP000266067"/>
    </source>
</evidence>
<dbReference type="SMART" id="SM00347">
    <property type="entry name" value="HTH_MARR"/>
    <property type="match status" value="1"/>
</dbReference>
<dbReference type="RefSeq" id="WP_119606387.1">
    <property type="nucleotide sequence ID" value="NZ_QXFH01000060.1"/>
</dbReference>
<name>A0A3A1NES3_9FLAO</name>
<dbReference type="GO" id="GO:0006950">
    <property type="term" value="P:response to stress"/>
    <property type="evidence" value="ECO:0007669"/>
    <property type="project" value="TreeGrafter"/>
</dbReference>
<dbReference type="InterPro" id="IPR000835">
    <property type="entry name" value="HTH_MarR-typ"/>
</dbReference>
<dbReference type="InterPro" id="IPR039422">
    <property type="entry name" value="MarR/SlyA-like"/>
</dbReference>
<dbReference type="Gene3D" id="1.10.10.10">
    <property type="entry name" value="Winged helix-like DNA-binding domain superfamily/Winged helix DNA-binding domain"/>
    <property type="match status" value="1"/>
</dbReference>
<dbReference type="PANTHER" id="PTHR33164:SF43">
    <property type="entry name" value="HTH-TYPE TRANSCRIPTIONAL REPRESSOR YETL"/>
    <property type="match status" value="1"/>
</dbReference>
<dbReference type="Pfam" id="PF01047">
    <property type="entry name" value="MarR"/>
    <property type="match status" value="1"/>
</dbReference>
<dbReference type="PANTHER" id="PTHR33164">
    <property type="entry name" value="TRANSCRIPTIONAL REGULATOR, MARR FAMILY"/>
    <property type="match status" value="1"/>
</dbReference>
<gene>
    <name evidence="2" type="ORF">D2V08_01635</name>
</gene>
<dbReference type="PROSITE" id="PS50995">
    <property type="entry name" value="HTH_MARR_2"/>
    <property type="match status" value="1"/>
</dbReference>
<dbReference type="AlphaFoldDB" id="A0A3A1NES3"/>
<dbReference type="Proteomes" id="UP000266067">
    <property type="component" value="Unassembled WGS sequence"/>
</dbReference>
<keyword evidence="3" id="KW-1185">Reference proteome</keyword>
<sequence length="149" mass="17183">MKETSFNTVPSKTIFYFIESAIKSYRRFAQSKISMIHEDLTVDQALILQFLHHENNIPQVELAKLLFKKEASITRMVDALVQKNYLTRSSDNTDRRKFRLELTKKGTSSMEEIGAVVTSNRKKALSGISKSEQEILEQLLKKIIDNCQK</sequence>